<gene>
    <name evidence="3" type="ORF">CDV28_14212</name>
</gene>
<dbReference type="PIRSF" id="PIRSF004555">
    <property type="entry name" value="UCP004555"/>
    <property type="match status" value="1"/>
</dbReference>
<evidence type="ECO:0000313" key="4">
    <source>
        <dbReference type="Proteomes" id="UP000316238"/>
    </source>
</evidence>
<dbReference type="EMBL" id="NQJD01000042">
    <property type="protein sequence ID" value="TAA74042.1"/>
    <property type="molecule type" value="Genomic_DNA"/>
</dbReference>
<dbReference type="GO" id="GO:0043590">
    <property type="term" value="C:bacterial nucleoid"/>
    <property type="evidence" value="ECO:0007669"/>
    <property type="project" value="UniProtKB-UniRule"/>
</dbReference>
<dbReference type="InterPro" id="IPR036894">
    <property type="entry name" value="YbaB-like_sf"/>
</dbReference>
<sequence>MNIAEMMKQAKELQEKMGSVQADLAGKSVIGSAGGGMVTATMNGKGELVGLKIEKEMIRPEEAEMLQDLIVAAVSDGARKAAELGRSEISKLTGGLKIPGFS</sequence>
<comment type="similarity">
    <text evidence="2">Belongs to the YbaB/EbfC family.</text>
</comment>
<name>A0A521FZ53_9BACT</name>
<dbReference type="NCBIfam" id="TIGR00103">
    <property type="entry name" value="DNA_YbaB_EbfC"/>
    <property type="match status" value="1"/>
</dbReference>
<comment type="caution">
    <text evidence="3">The sequence shown here is derived from an EMBL/GenBank/DDBJ whole genome shotgun (WGS) entry which is preliminary data.</text>
</comment>
<dbReference type="GO" id="GO:0003677">
    <property type="term" value="F:DNA binding"/>
    <property type="evidence" value="ECO:0007669"/>
    <property type="project" value="UniProtKB-UniRule"/>
</dbReference>
<dbReference type="SUPFAM" id="SSF82607">
    <property type="entry name" value="YbaB-like"/>
    <property type="match status" value="1"/>
</dbReference>
<dbReference type="Pfam" id="PF02575">
    <property type="entry name" value="YbaB_DNA_bd"/>
    <property type="match status" value="1"/>
</dbReference>
<keyword evidence="2" id="KW-0963">Cytoplasm</keyword>
<organism evidence="3 4">
    <name type="scientific">Candidatus Electronema aureum</name>
    <dbReference type="NCBI Taxonomy" id="2005002"/>
    <lineage>
        <taxon>Bacteria</taxon>
        <taxon>Pseudomonadati</taxon>
        <taxon>Thermodesulfobacteriota</taxon>
        <taxon>Desulfobulbia</taxon>
        <taxon>Desulfobulbales</taxon>
        <taxon>Desulfobulbaceae</taxon>
        <taxon>Candidatus Electronema</taxon>
    </lineage>
</organism>
<dbReference type="PANTHER" id="PTHR33449:SF1">
    <property type="entry name" value="NUCLEOID-ASSOCIATED PROTEIN YBAB"/>
    <property type="match status" value="1"/>
</dbReference>
<reference evidence="3" key="1">
    <citation type="submission" date="2017-07" db="EMBL/GenBank/DDBJ databases">
        <title>The cable genome - Insights into the physiology and evolution of filamentous bacteria capable of sulfide oxidation via long distance electron transfer.</title>
        <authorList>
            <person name="Thorup C."/>
            <person name="Bjerg J.T."/>
            <person name="Schreiber L."/>
            <person name="Nielsen L.P."/>
            <person name="Kjeldsen K.U."/>
            <person name="Boesen T."/>
            <person name="Boggild A."/>
            <person name="Meysman F."/>
            <person name="Geelhoed J."/>
            <person name="Schramm A."/>
        </authorList>
    </citation>
    <scope>NUCLEOTIDE SEQUENCE [LARGE SCALE GENOMIC DNA]</scope>
    <source>
        <strain evidence="3">GS</strain>
    </source>
</reference>
<evidence type="ECO:0000256" key="2">
    <source>
        <dbReference type="HAMAP-Rule" id="MF_00274"/>
    </source>
</evidence>
<dbReference type="PANTHER" id="PTHR33449">
    <property type="entry name" value="NUCLEOID-ASSOCIATED PROTEIN YBAB"/>
    <property type="match status" value="1"/>
</dbReference>
<dbReference type="InterPro" id="IPR004401">
    <property type="entry name" value="YbaB/EbfC"/>
</dbReference>
<keyword evidence="1 2" id="KW-0238">DNA-binding</keyword>
<evidence type="ECO:0000313" key="3">
    <source>
        <dbReference type="EMBL" id="TAA74042.1"/>
    </source>
</evidence>
<keyword evidence="4" id="KW-1185">Reference proteome</keyword>
<dbReference type="GO" id="GO:0005829">
    <property type="term" value="C:cytosol"/>
    <property type="evidence" value="ECO:0007669"/>
    <property type="project" value="TreeGrafter"/>
</dbReference>
<comment type="function">
    <text evidence="2">Binds to DNA and alters its conformation. May be involved in regulation of gene expression, nucleoid organization and DNA protection.</text>
</comment>
<dbReference type="AlphaFoldDB" id="A0A521FZ53"/>
<dbReference type="HAMAP" id="MF_00274">
    <property type="entry name" value="DNA_YbaB_EbfC"/>
    <property type="match status" value="1"/>
</dbReference>
<accession>A0A521FZ53</accession>
<dbReference type="Gene3D" id="3.30.1310.10">
    <property type="entry name" value="Nucleoid-associated protein YbaB-like domain"/>
    <property type="match status" value="1"/>
</dbReference>
<proteinExistence type="inferred from homology"/>
<comment type="subunit">
    <text evidence="2">Homodimer.</text>
</comment>
<protein>
    <recommendedName>
        <fullName evidence="2">Nucleoid-associated protein CDV28_14212</fullName>
    </recommendedName>
</protein>
<comment type="subcellular location">
    <subcellularLocation>
        <location evidence="2">Cytoplasm</location>
        <location evidence="2">Nucleoid</location>
    </subcellularLocation>
</comment>
<dbReference type="Proteomes" id="UP000316238">
    <property type="component" value="Unassembled WGS sequence"/>
</dbReference>
<evidence type="ECO:0000256" key="1">
    <source>
        <dbReference type="ARBA" id="ARBA00023125"/>
    </source>
</evidence>